<evidence type="ECO:0000313" key="1">
    <source>
        <dbReference type="EMBL" id="KAJ8121056.1"/>
    </source>
</evidence>
<dbReference type="Proteomes" id="UP001153334">
    <property type="component" value="Unassembled WGS sequence"/>
</dbReference>
<gene>
    <name evidence="1" type="ORF">ONZ43_g2398</name>
</gene>
<comment type="caution">
    <text evidence="1">The sequence shown here is derived from an EMBL/GenBank/DDBJ whole genome shotgun (WGS) entry which is preliminary data.</text>
</comment>
<keyword evidence="2" id="KW-1185">Reference proteome</keyword>
<accession>A0ACC2J0R7</accession>
<sequence>MMHLLTEYHPQPIILAPTPAVVALAQSLTSIYAQCPDIHLLEWSNTADLSEAFQLSISAWNATPYEYYSGPFGVQLPAYDTVEMDLDEVHYSDGVYTWKVQTLNGDDSWTGDGFFYRFTAVYPDGAYAAESPRAFHIRK</sequence>
<dbReference type="EMBL" id="JAPESX010000488">
    <property type="protein sequence ID" value="KAJ8121056.1"/>
    <property type="molecule type" value="Genomic_DNA"/>
</dbReference>
<organism evidence="1 2">
    <name type="scientific">Nemania bipapillata</name>
    <dbReference type="NCBI Taxonomy" id="110536"/>
    <lineage>
        <taxon>Eukaryota</taxon>
        <taxon>Fungi</taxon>
        <taxon>Dikarya</taxon>
        <taxon>Ascomycota</taxon>
        <taxon>Pezizomycotina</taxon>
        <taxon>Sordariomycetes</taxon>
        <taxon>Xylariomycetidae</taxon>
        <taxon>Xylariales</taxon>
        <taxon>Xylariaceae</taxon>
        <taxon>Nemania</taxon>
    </lineage>
</organism>
<proteinExistence type="predicted"/>
<name>A0ACC2J0R7_9PEZI</name>
<protein>
    <submittedName>
        <fullName evidence="1">Uncharacterized protein</fullName>
    </submittedName>
</protein>
<evidence type="ECO:0000313" key="2">
    <source>
        <dbReference type="Proteomes" id="UP001153334"/>
    </source>
</evidence>
<reference evidence="1" key="1">
    <citation type="submission" date="2022-11" db="EMBL/GenBank/DDBJ databases">
        <title>Genome Sequence of Nemania bipapillata.</title>
        <authorList>
            <person name="Buettner E."/>
        </authorList>
    </citation>
    <scope>NUCLEOTIDE SEQUENCE</scope>
    <source>
        <strain evidence="1">CP14</strain>
    </source>
</reference>